<evidence type="ECO:0000256" key="6">
    <source>
        <dbReference type="SAM" id="MobiDB-lite"/>
    </source>
</evidence>
<dbReference type="PROSITE" id="PS51622">
    <property type="entry name" value="SAM_MT_RNA_M5U_2"/>
    <property type="match status" value="1"/>
</dbReference>
<dbReference type="FunFam" id="2.40.50.140:FF:000201">
    <property type="entry name" value="TRM2p tRNA methyltransferase"/>
    <property type="match status" value="1"/>
</dbReference>
<feature type="region of interest" description="Disordered" evidence="6">
    <location>
        <begin position="335"/>
        <end position="378"/>
    </location>
</feature>
<dbReference type="Pfam" id="PF03602">
    <property type="entry name" value="Cons_hypoth95"/>
    <property type="match status" value="1"/>
</dbReference>
<dbReference type="InterPro" id="IPR030390">
    <property type="entry name" value="MeTrfase_TrmA_AS"/>
</dbReference>
<feature type="binding site" evidence="4">
    <location>
        <position position="599"/>
    </location>
    <ligand>
        <name>S-adenosyl-L-methionine</name>
        <dbReference type="ChEBI" id="CHEBI:59789"/>
    </ligand>
</feature>
<dbReference type="GO" id="GO:0008033">
    <property type="term" value="P:tRNA processing"/>
    <property type="evidence" value="ECO:0007669"/>
    <property type="project" value="InterPro"/>
</dbReference>
<dbReference type="PROSITE" id="PS51687">
    <property type="entry name" value="SAM_MT_RNA_M5U"/>
    <property type="match status" value="1"/>
</dbReference>
<reference evidence="7" key="1">
    <citation type="submission" date="2023-02" db="EMBL/GenBank/DDBJ databases">
        <title>Identification and recombinant expression of a fungal hydrolase from Papiliotrema laurentii that hydrolyzes apple cutin and clears colloidal polyester polyurethane.</title>
        <authorList>
            <consortium name="DOE Joint Genome Institute"/>
            <person name="Roman V.A."/>
            <person name="Bojanowski C."/>
            <person name="Crable B.R."/>
            <person name="Wagner D.N."/>
            <person name="Hung C.S."/>
            <person name="Nadeau L.J."/>
            <person name="Schratz L."/>
            <person name="Haridas S."/>
            <person name="Pangilinan J."/>
            <person name="Lipzen A."/>
            <person name="Na H."/>
            <person name="Yan M."/>
            <person name="Ng V."/>
            <person name="Grigoriev I.V."/>
            <person name="Spatafora J.W."/>
            <person name="Barlow D."/>
            <person name="Biffinger J."/>
            <person name="Kelley-Loughnane N."/>
            <person name="Varaljay V.A."/>
            <person name="Crookes-Goodson W.J."/>
        </authorList>
    </citation>
    <scope>NUCLEOTIDE SEQUENCE</scope>
    <source>
        <strain evidence="7">5307AH</strain>
    </source>
</reference>
<evidence type="ECO:0000256" key="1">
    <source>
        <dbReference type="ARBA" id="ARBA00022603"/>
    </source>
</evidence>
<feature type="binding site" evidence="4">
    <location>
        <position position="548"/>
    </location>
    <ligand>
        <name>S-adenosyl-L-methionine</name>
        <dbReference type="ChEBI" id="CHEBI:59789"/>
    </ligand>
</feature>
<keyword evidence="3 4" id="KW-0949">S-adenosyl-L-methionine</keyword>
<dbReference type="SUPFAM" id="SSF53335">
    <property type="entry name" value="S-adenosyl-L-methionine-dependent methyltransferases"/>
    <property type="match status" value="2"/>
</dbReference>
<feature type="active site" evidence="5">
    <location>
        <position position="626"/>
    </location>
</feature>
<dbReference type="Gene3D" id="3.40.50.150">
    <property type="entry name" value="Vaccinia Virus protein VP39"/>
    <property type="match status" value="2"/>
</dbReference>
<dbReference type="InterPro" id="IPR025795">
    <property type="entry name" value="tRNA_(uracil-5-)_MeTrfase"/>
</dbReference>
<evidence type="ECO:0000256" key="3">
    <source>
        <dbReference type="ARBA" id="ARBA00022691"/>
    </source>
</evidence>
<evidence type="ECO:0000313" key="8">
    <source>
        <dbReference type="Proteomes" id="UP001182556"/>
    </source>
</evidence>
<feature type="binding site" evidence="4">
    <location>
        <position position="527"/>
    </location>
    <ligand>
        <name>S-adenosyl-L-methionine</name>
        <dbReference type="ChEBI" id="CHEBI:59789"/>
    </ligand>
</feature>
<evidence type="ECO:0000256" key="2">
    <source>
        <dbReference type="ARBA" id="ARBA00022679"/>
    </source>
</evidence>
<dbReference type="InterPro" id="IPR029063">
    <property type="entry name" value="SAM-dependent_MTases_sf"/>
</dbReference>
<keyword evidence="8" id="KW-1185">Reference proteome</keyword>
<comment type="similarity">
    <text evidence="4">Belongs to the class I-like SAM-binding methyltransferase superfamily. RNA M5U methyltransferase family.</text>
</comment>
<feature type="region of interest" description="Disordered" evidence="6">
    <location>
        <begin position="14"/>
        <end position="109"/>
    </location>
</feature>
<dbReference type="InterPro" id="IPR012340">
    <property type="entry name" value="NA-bd_OB-fold"/>
</dbReference>
<dbReference type="PANTHER" id="PTHR11061:SF30">
    <property type="entry name" value="TRNA (URACIL(54)-C(5))-METHYLTRANSFERASE"/>
    <property type="match status" value="1"/>
</dbReference>
<evidence type="ECO:0000256" key="5">
    <source>
        <dbReference type="PROSITE-ProRule" id="PRU10015"/>
    </source>
</evidence>
<name>A0AAD9CWC5_PAPLA</name>
<dbReference type="PROSITE" id="PS01230">
    <property type="entry name" value="TRMA_1"/>
    <property type="match status" value="1"/>
</dbReference>
<feature type="active site" description="Nucleophile" evidence="4">
    <location>
        <position position="626"/>
    </location>
</feature>
<dbReference type="Proteomes" id="UP001182556">
    <property type="component" value="Unassembled WGS sequence"/>
</dbReference>
<dbReference type="AlphaFoldDB" id="A0AAD9CWC5"/>
<keyword evidence="2 4" id="KW-0808">Transferase</keyword>
<dbReference type="InterPro" id="IPR030391">
    <property type="entry name" value="MeTrfase_TrmA_CS"/>
</dbReference>
<keyword evidence="1 4" id="KW-0489">Methyltransferase</keyword>
<dbReference type="Gene3D" id="2.40.50.140">
    <property type="entry name" value="Nucleic acid-binding proteins"/>
    <property type="match status" value="1"/>
</dbReference>
<dbReference type="PANTHER" id="PTHR11061">
    <property type="entry name" value="RNA M5U METHYLTRANSFERASE"/>
    <property type="match status" value="1"/>
</dbReference>
<organism evidence="7 8">
    <name type="scientific">Papiliotrema laurentii</name>
    <name type="common">Cryptococcus laurentii</name>
    <dbReference type="NCBI Taxonomy" id="5418"/>
    <lineage>
        <taxon>Eukaryota</taxon>
        <taxon>Fungi</taxon>
        <taxon>Dikarya</taxon>
        <taxon>Basidiomycota</taxon>
        <taxon>Agaricomycotina</taxon>
        <taxon>Tremellomycetes</taxon>
        <taxon>Tremellales</taxon>
        <taxon>Rhynchogastremaceae</taxon>
        <taxon>Papiliotrema</taxon>
    </lineage>
</organism>
<feature type="binding site" evidence="4">
    <location>
        <position position="492"/>
    </location>
    <ligand>
        <name>S-adenosyl-L-methionine</name>
        <dbReference type="ChEBI" id="CHEBI:59789"/>
    </ligand>
</feature>
<feature type="compositionally biased region" description="Basic residues" evidence="6">
    <location>
        <begin position="337"/>
        <end position="347"/>
    </location>
</feature>
<feature type="compositionally biased region" description="Basic and acidic residues" evidence="6">
    <location>
        <begin position="369"/>
        <end position="378"/>
    </location>
</feature>
<dbReference type="CDD" id="cd02440">
    <property type="entry name" value="AdoMet_MTases"/>
    <property type="match status" value="1"/>
</dbReference>
<dbReference type="PROSITE" id="PS01231">
    <property type="entry name" value="TRMA_2"/>
    <property type="match status" value="1"/>
</dbReference>
<dbReference type="EMBL" id="JAODAN010000010">
    <property type="protein sequence ID" value="KAK1921833.1"/>
    <property type="molecule type" value="Genomic_DNA"/>
</dbReference>
<gene>
    <name evidence="7" type="ORF">DB88DRAFT_84496</name>
</gene>
<evidence type="ECO:0000256" key="4">
    <source>
        <dbReference type="PROSITE-ProRule" id="PRU01024"/>
    </source>
</evidence>
<proteinExistence type="inferred from homology"/>
<dbReference type="GO" id="GO:0032259">
    <property type="term" value="P:methylation"/>
    <property type="evidence" value="ECO:0007669"/>
    <property type="project" value="UniProtKB-KW"/>
</dbReference>
<dbReference type="GO" id="GO:0009451">
    <property type="term" value="P:RNA modification"/>
    <property type="evidence" value="ECO:0007669"/>
    <property type="project" value="UniProtKB-ARBA"/>
</dbReference>
<protein>
    <submittedName>
        <fullName evidence="7">tRNA methyltransferase</fullName>
    </submittedName>
</protein>
<comment type="caution">
    <text evidence="7">The sequence shown here is derived from an EMBL/GenBank/DDBJ whole genome shotgun (WGS) entry which is preliminary data.</text>
</comment>
<sequence>MRSSAILRALRRNLQDQPKAFVKPGSILAAHAFRTPMEPRAPSPSRSPPHKRAKPSAPSPPSTVPDAGPSSSKTSTEVMEAPLRAMFAPARTKAEVKKRKKMKHPVPEPYSSDDVLWHDVRDFLGAVYVDKVIAKGDEEEWEPPAALNDQKEHTLRVGEFTVAGESLSLFEDAESGDKKWAIVVPFAHPGDLIRVKVQKHNRFYSTADLLEILEYSETYRGGEGDRRKNPEAGCKYFGVCGGCQFQPMPYEQQLLHKKRTLELAYARYSRLPADVLPPIQDTIPSPKQWNYRTKITPHFDAMPKWLKRGIEAKDPTFVQGEDGVWRGMVDVEDRTKTKGGKGGKRYKPGFGLAKPVPTEEDAMNGQEGKPVEEAEAPAKKEKRWKLDIGFEGKGGVGVLDIEECPIATPILNQQMGAERKKVQDTIFTFPRGATLLLRDSLPAPEPSSISPFDPSTPILPEDQHLTITNHKLPVYERVGEHLFTFTAGSFFQNNNSILVPLTSYVRDAIFPPGIPDAKKPTHLVDTYCGSGLFGITLSSGFQKVAGVEIDPQAVEAAKKNAEINNLGGKSTWLCGKAEDIFGDLPQAGFAGSHSCVVVDPPRKGCDEAFLEQLLRFKPLTVVYVSCNVHTQARDLGWFLQVGKMRGINYTLESLRGFDLFPQTAHVEGVAVLRLAE</sequence>
<dbReference type="InterPro" id="IPR010280">
    <property type="entry name" value="U5_MeTrfase_fam"/>
</dbReference>
<dbReference type="GO" id="GO:0030697">
    <property type="term" value="F:tRNA (uracil(54)-C5)-methyltransferase activity, S-adenosyl methionine-dependent"/>
    <property type="evidence" value="ECO:0007669"/>
    <property type="project" value="InterPro"/>
</dbReference>
<evidence type="ECO:0000313" key="7">
    <source>
        <dbReference type="EMBL" id="KAK1921833.1"/>
    </source>
</evidence>
<accession>A0AAD9CWC5</accession>